<organism evidence="1 2">
    <name type="scientific">Bacteroides caccae</name>
    <dbReference type="NCBI Taxonomy" id="47678"/>
    <lineage>
        <taxon>Bacteria</taxon>
        <taxon>Pseudomonadati</taxon>
        <taxon>Bacteroidota</taxon>
        <taxon>Bacteroidia</taxon>
        <taxon>Bacteroidales</taxon>
        <taxon>Bacteroidaceae</taxon>
        <taxon>Bacteroides</taxon>
    </lineage>
</organism>
<name>A0A6A1JUY9_9BACE</name>
<dbReference type="EMBL" id="VVYF01000002">
    <property type="protein sequence ID" value="KAA5495156.1"/>
    <property type="molecule type" value="Genomic_DNA"/>
</dbReference>
<proteinExistence type="predicted"/>
<comment type="caution">
    <text evidence="1">The sequence shown here is derived from an EMBL/GenBank/DDBJ whole genome shotgun (WGS) entry which is preliminary data.</text>
</comment>
<accession>A0A6A1JUY9</accession>
<gene>
    <name evidence="1" type="ORF">F2Y35_02360</name>
</gene>
<dbReference type="Proteomes" id="UP000491168">
    <property type="component" value="Unassembled WGS sequence"/>
</dbReference>
<evidence type="ECO:0000313" key="1">
    <source>
        <dbReference type="EMBL" id="KAA5495156.1"/>
    </source>
</evidence>
<evidence type="ECO:0000313" key="2">
    <source>
        <dbReference type="Proteomes" id="UP000491168"/>
    </source>
</evidence>
<reference evidence="1 2" key="1">
    <citation type="journal article" date="2019" name="Nat. Med.">
        <title>A library of human gut bacterial isolates paired with longitudinal multiomics data enables mechanistic microbiome research.</title>
        <authorList>
            <person name="Poyet M."/>
            <person name="Groussin M."/>
            <person name="Gibbons S.M."/>
            <person name="Avila-Pacheco J."/>
            <person name="Jiang X."/>
            <person name="Kearney S.M."/>
            <person name="Perrotta A.R."/>
            <person name="Berdy B."/>
            <person name="Zhao S."/>
            <person name="Lieberman T.D."/>
            <person name="Swanson P.K."/>
            <person name="Smith M."/>
            <person name="Roesemann S."/>
            <person name="Alexander J.E."/>
            <person name="Rich S.A."/>
            <person name="Livny J."/>
            <person name="Vlamakis H."/>
            <person name="Clish C."/>
            <person name="Bullock K."/>
            <person name="Deik A."/>
            <person name="Scott J."/>
            <person name="Pierce K.A."/>
            <person name="Xavier R.J."/>
            <person name="Alm E.J."/>
        </authorList>
    </citation>
    <scope>NUCLEOTIDE SEQUENCE [LARGE SCALE GENOMIC DNA]</scope>
    <source>
        <strain evidence="1 2">BIOML-A21</strain>
    </source>
</reference>
<sequence length="713" mass="80452">MRYNNIINGLFVIASITAFAACTEDTYDNSAAEGNGVFQFSGLPSIYTRADVSADDDQKAFEAGTKYQLFAVENDNWNTNYLQKTPSKNAIEGTETNEHTISFDGNNKFNNHSLNFYAVTLSDKEYVPEIKYNTDNSAPTCYVSYENGALTDVMWAGNLKNQTYKNSGKLQLNFEHTLSKLHIYAQKNEELANSTVVLKEVKLIDYLSGDLSLATGEFSSATDTRIDNTDHTHSVYKKEIEINEETAKNEIFSAMTFPTRGTDTDSHALGLKVTTKVDDYEKTTTYRIKEVDVENTTDNKNPKYKAFKFKPNYEYDIVLTMTQTTMVVTVIPRVYDWIDDNSDYEDTQIGSSVTFGSVTWMDRNLGATNADATKSIQSWEASRGFYYQFGRSIPYYLNGSCLDPNVEDPTNAVPDCNGANKTSSYKPDNAKPFPYVPGHYNDAQRTDKSYGYSDCAQDPGETKVFKFSSSADEYYSRDWASDHNVSATYWDNPVNQPCPKGWRLPTKDEFLSIVPSSQDAGDITFLNHSGTYSTTVNYDVHNEKAVYVGVPSSTERWGTIYAIKRQGTPNAYRVRWQIKRVGNTSIDKDKCDTGGDAQGYRSVLVISRYPADKNSTLTKENYNKDYTDWDNPVETLMLPISGYIHVDGNGAALIYAGSEAIYHTSTANTRDNKSWSFRIKFSGDESHRYLYTWDQERRGYGCSVRCVRDKNVN</sequence>
<protein>
    <submittedName>
        <fullName evidence="1">Fimbrillin family protein</fullName>
    </submittedName>
</protein>
<dbReference type="AlphaFoldDB" id="A0A6A1JUY9"/>
<dbReference type="PROSITE" id="PS51257">
    <property type="entry name" value="PROKAR_LIPOPROTEIN"/>
    <property type="match status" value="1"/>
</dbReference>